<reference evidence="2" key="1">
    <citation type="submission" date="2016-11" db="EMBL/GenBank/DDBJ databases">
        <title>The genome of Nicotiana attenuata.</title>
        <authorList>
            <person name="Xu S."/>
            <person name="Brockmoeller T."/>
            <person name="Gaquerel E."/>
            <person name="Navarro A."/>
            <person name="Kuhl H."/>
            <person name="Gase K."/>
            <person name="Ling Z."/>
            <person name="Zhou W."/>
            <person name="Kreitzer C."/>
            <person name="Stanke M."/>
            <person name="Tang H."/>
            <person name="Lyons E."/>
            <person name="Pandey P."/>
            <person name="Pandey S.P."/>
            <person name="Timmermann B."/>
            <person name="Baldwin I.T."/>
        </authorList>
    </citation>
    <scope>NUCLEOTIDE SEQUENCE [LARGE SCALE GENOMIC DNA]</scope>
    <source>
        <strain evidence="2">UT</strain>
    </source>
</reference>
<protein>
    <submittedName>
        <fullName evidence="2">Uncharacterized protein</fullName>
    </submittedName>
</protein>
<name>A0A1J6KXI4_NICAT</name>
<dbReference type="Gramene" id="OIT26351">
    <property type="protein sequence ID" value="OIT26351"/>
    <property type="gene ID" value="A4A49_28016"/>
</dbReference>
<dbReference type="AlphaFoldDB" id="A0A1J6KXI4"/>
<dbReference type="EMBL" id="MJEQ01002857">
    <property type="protein sequence ID" value="OIT26351.1"/>
    <property type="molecule type" value="Genomic_DNA"/>
</dbReference>
<feature type="compositionally biased region" description="Acidic residues" evidence="1">
    <location>
        <begin position="54"/>
        <end position="63"/>
    </location>
</feature>
<organism evidence="2 3">
    <name type="scientific">Nicotiana attenuata</name>
    <name type="common">Coyote tobacco</name>
    <dbReference type="NCBI Taxonomy" id="49451"/>
    <lineage>
        <taxon>Eukaryota</taxon>
        <taxon>Viridiplantae</taxon>
        <taxon>Streptophyta</taxon>
        <taxon>Embryophyta</taxon>
        <taxon>Tracheophyta</taxon>
        <taxon>Spermatophyta</taxon>
        <taxon>Magnoliopsida</taxon>
        <taxon>eudicotyledons</taxon>
        <taxon>Gunneridae</taxon>
        <taxon>Pentapetalae</taxon>
        <taxon>asterids</taxon>
        <taxon>lamiids</taxon>
        <taxon>Solanales</taxon>
        <taxon>Solanaceae</taxon>
        <taxon>Nicotianoideae</taxon>
        <taxon>Nicotianeae</taxon>
        <taxon>Nicotiana</taxon>
    </lineage>
</organism>
<dbReference type="Proteomes" id="UP000187609">
    <property type="component" value="Unassembled WGS sequence"/>
</dbReference>
<keyword evidence="3" id="KW-1185">Reference proteome</keyword>
<evidence type="ECO:0000256" key="1">
    <source>
        <dbReference type="SAM" id="MobiDB-lite"/>
    </source>
</evidence>
<accession>A0A1J6KXI4</accession>
<sequence length="235" mass="26286">MKGGCWCYPIALAVAGEVFGGHRRWSLELVVVEPKNNAPLTTANQFALLEDDKEYSGEDELNDQEVVVTKEKEAQKVNTPNSTRRHSPRSASKSLNPKAPEFNPTGKGSNEEVPKDSTSQWVSRTFGQAANANLVATIQSCQEIPSQDTFATGDVDKNIDKTKLGGKLWADQLEEDSKEGEIVHIYDEEENVEEQFSDNQHLEEEEQSVYGAKQMIPGNEEAKKKLENKVYQRRT</sequence>
<dbReference type="SMR" id="A0A1J6KXI4"/>
<evidence type="ECO:0000313" key="3">
    <source>
        <dbReference type="Proteomes" id="UP000187609"/>
    </source>
</evidence>
<gene>
    <name evidence="2" type="ORF">A4A49_28016</name>
</gene>
<comment type="caution">
    <text evidence="2">The sequence shown here is derived from an EMBL/GenBank/DDBJ whole genome shotgun (WGS) entry which is preliminary data.</text>
</comment>
<proteinExistence type="predicted"/>
<evidence type="ECO:0000313" key="2">
    <source>
        <dbReference type="EMBL" id="OIT26351.1"/>
    </source>
</evidence>
<feature type="region of interest" description="Disordered" evidence="1">
    <location>
        <begin position="54"/>
        <end position="119"/>
    </location>
</feature>